<name>A0A2U1CWM1_9GAMM</name>
<evidence type="ECO:0000259" key="3">
    <source>
        <dbReference type="PROSITE" id="PS50887"/>
    </source>
</evidence>
<feature type="domain" description="EAL" evidence="2">
    <location>
        <begin position="998"/>
        <end position="1251"/>
    </location>
</feature>
<dbReference type="AlphaFoldDB" id="A0A2U1CWM1"/>
<dbReference type="SUPFAM" id="SSF141371">
    <property type="entry name" value="PilZ domain-like"/>
    <property type="match status" value="1"/>
</dbReference>
<dbReference type="Pfam" id="PF07793">
    <property type="entry name" value="DUF1631"/>
    <property type="match status" value="1"/>
</dbReference>
<dbReference type="InterPro" id="IPR043128">
    <property type="entry name" value="Rev_trsase/Diguanyl_cyclase"/>
</dbReference>
<protein>
    <submittedName>
        <fullName evidence="4">Diguanylate cyclase/phosphodiesterase</fullName>
    </submittedName>
</protein>
<dbReference type="InterPro" id="IPR000160">
    <property type="entry name" value="GGDEF_dom"/>
</dbReference>
<dbReference type="SUPFAM" id="SSF141868">
    <property type="entry name" value="EAL domain-like"/>
    <property type="match status" value="1"/>
</dbReference>
<dbReference type="InterPro" id="IPR035919">
    <property type="entry name" value="EAL_sf"/>
</dbReference>
<dbReference type="InterPro" id="IPR012434">
    <property type="entry name" value="DUF1631"/>
</dbReference>
<dbReference type="RefSeq" id="WP_116919140.1">
    <property type="nucleotide sequence ID" value="NZ_QEKQ01000005.1"/>
</dbReference>
<dbReference type="SMART" id="SM00267">
    <property type="entry name" value="GGDEF"/>
    <property type="match status" value="1"/>
</dbReference>
<reference evidence="4 5" key="1">
    <citation type="submission" date="2018-04" db="EMBL/GenBank/DDBJ databases">
        <title>Genomic Encyclopedia of Type Strains, Phase IV (KMG-IV): sequencing the most valuable type-strain genomes for metagenomic binning, comparative biology and taxonomic classification.</title>
        <authorList>
            <person name="Goeker M."/>
        </authorList>
    </citation>
    <scope>NUCLEOTIDE SEQUENCE [LARGE SCALE GENOMIC DNA]</scope>
    <source>
        <strain evidence="4 5">DSM 28688</strain>
    </source>
</reference>
<dbReference type="Gene3D" id="2.40.10.220">
    <property type="entry name" value="predicted glycosyltransferase like domains"/>
    <property type="match status" value="1"/>
</dbReference>
<dbReference type="NCBIfam" id="TIGR00254">
    <property type="entry name" value="GGDEF"/>
    <property type="match status" value="1"/>
</dbReference>
<evidence type="ECO:0000256" key="1">
    <source>
        <dbReference type="SAM" id="MobiDB-lite"/>
    </source>
</evidence>
<gene>
    <name evidence="4" type="ORF">C8D92_105142</name>
</gene>
<dbReference type="PANTHER" id="PTHR33121">
    <property type="entry name" value="CYCLIC DI-GMP PHOSPHODIESTERASE PDEF"/>
    <property type="match status" value="1"/>
</dbReference>
<dbReference type="PROSITE" id="PS50883">
    <property type="entry name" value="EAL"/>
    <property type="match status" value="1"/>
</dbReference>
<dbReference type="Pfam" id="PF00563">
    <property type="entry name" value="EAL"/>
    <property type="match status" value="1"/>
</dbReference>
<feature type="domain" description="GGDEF" evidence="3">
    <location>
        <begin position="862"/>
        <end position="991"/>
    </location>
</feature>
<dbReference type="Pfam" id="PF07238">
    <property type="entry name" value="PilZ"/>
    <property type="match status" value="1"/>
</dbReference>
<dbReference type="SMART" id="SM00052">
    <property type="entry name" value="EAL"/>
    <property type="match status" value="1"/>
</dbReference>
<feature type="region of interest" description="Disordered" evidence="1">
    <location>
        <begin position="329"/>
        <end position="376"/>
    </location>
</feature>
<dbReference type="EMBL" id="QEKQ01000005">
    <property type="protein sequence ID" value="PVY76389.1"/>
    <property type="molecule type" value="Genomic_DNA"/>
</dbReference>
<organism evidence="4 5">
    <name type="scientific">Tamilnaduibacter salinus</name>
    <dbReference type="NCBI Taxonomy" id="1484056"/>
    <lineage>
        <taxon>Bacteria</taxon>
        <taxon>Pseudomonadati</taxon>
        <taxon>Pseudomonadota</taxon>
        <taxon>Gammaproteobacteria</taxon>
        <taxon>Pseudomonadales</taxon>
        <taxon>Marinobacteraceae</taxon>
        <taxon>Tamilnaduibacter</taxon>
    </lineage>
</organism>
<dbReference type="Proteomes" id="UP000245887">
    <property type="component" value="Unassembled WGS sequence"/>
</dbReference>
<dbReference type="GO" id="GO:0035438">
    <property type="term" value="F:cyclic-di-GMP binding"/>
    <property type="evidence" value="ECO:0007669"/>
    <property type="project" value="InterPro"/>
</dbReference>
<feature type="compositionally biased region" description="Basic and acidic residues" evidence="1">
    <location>
        <begin position="329"/>
        <end position="338"/>
    </location>
</feature>
<dbReference type="CDD" id="cd01948">
    <property type="entry name" value="EAL"/>
    <property type="match status" value="1"/>
</dbReference>
<dbReference type="GO" id="GO:0071111">
    <property type="term" value="F:cyclic-guanylate-specific phosphodiesterase activity"/>
    <property type="evidence" value="ECO:0007669"/>
    <property type="project" value="InterPro"/>
</dbReference>
<dbReference type="InterPro" id="IPR029787">
    <property type="entry name" value="Nucleotide_cyclase"/>
</dbReference>
<evidence type="ECO:0000313" key="4">
    <source>
        <dbReference type="EMBL" id="PVY76389.1"/>
    </source>
</evidence>
<dbReference type="PANTHER" id="PTHR33121:SF23">
    <property type="entry name" value="CYCLIC DI-GMP PHOSPHODIESTERASE PDEB"/>
    <property type="match status" value="1"/>
</dbReference>
<dbReference type="PROSITE" id="PS50887">
    <property type="entry name" value="GGDEF"/>
    <property type="match status" value="1"/>
</dbReference>
<dbReference type="CDD" id="cd01949">
    <property type="entry name" value="GGDEF"/>
    <property type="match status" value="1"/>
</dbReference>
<comment type="caution">
    <text evidence="4">The sequence shown here is derived from an EMBL/GenBank/DDBJ whole genome shotgun (WGS) entry which is preliminary data.</text>
</comment>
<dbReference type="SUPFAM" id="SSF55073">
    <property type="entry name" value="Nucleotide cyclase"/>
    <property type="match status" value="1"/>
</dbReference>
<dbReference type="Gene3D" id="3.30.70.270">
    <property type="match status" value="1"/>
</dbReference>
<dbReference type="OrthoDB" id="9787514at2"/>
<dbReference type="InterPro" id="IPR001633">
    <property type="entry name" value="EAL_dom"/>
</dbReference>
<dbReference type="InterPro" id="IPR050706">
    <property type="entry name" value="Cyclic-di-GMP_PDE-like"/>
</dbReference>
<dbReference type="Pfam" id="PF00990">
    <property type="entry name" value="GGDEF"/>
    <property type="match status" value="1"/>
</dbReference>
<evidence type="ECO:0000313" key="5">
    <source>
        <dbReference type="Proteomes" id="UP000245887"/>
    </source>
</evidence>
<dbReference type="Gene3D" id="3.20.20.450">
    <property type="entry name" value="EAL domain"/>
    <property type="match status" value="1"/>
</dbReference>
<feature type="region of interest" description="Disordered" evidence="1">
    <location>
        <begin position="715"/>
        <end position="736"/>
    </location>
</feature>
<evidence type="ECO:0000259" key="2">
    <source>
        <dbReference type="PROSITE" id="PS50883"/>
    </source>
</evidence>
<sequence length="1251" mass="138850">MESKERRASPRYPISLDAELVTGAEQPWPCEIADFCAEGLFIRFDGGLTGPLRAQLGAAPERELVVRFRSQEAGDSHELAVEVVRLIEGAAGVHFTRSNPGAVEAMLALSQSVAAPEPSRLQPASDQVQFVLHQCSRAVIEHIEPLMGDCLRAMVGDLRDAGLNATSDQAANEFMDASGQMEARQSAVWLQMKRALESPLKPERGEVHGGSELSLVDKGEFEDWLMLRVMVTRADTMHRSELLPLRMRLDHLGLTNETGHQNPLGPALVCDAFHAGLQNLTIGREVEKLCLRALEKTVLNELGPLYEALNDILIRQNVLPDLDLSRYISRDNHPERPAKPATPSSRPEEHDPVTADSEPVARPPEPPPTQSADDPRQATFASHTALANNAFATVRNLLSTLSASRQASGMAPVSDFPSDAKPLSGADLQRELHGLQQASASRPADEESRPLKEQVVEKIRAVGDAALDDEQQETLDVVDRFFSSVVDSPRLNDMARGQLRKLEFPVLRVVMRDRRFFEDTGSPVRGVMNRLAQLGAKDARVSPVVERRIDELVQRIVTEFDQDTGVFESAQEELDSLIERQNLVYRRNVERVMAAAEGSQKVQDSKRAVKAALDSRFGGREVPRALLTLLEGGWRDLLSLTWIRQGADSPLWQDYLQVLDSLMAFGEDRDAQINLPELLRTIQEGLASISSNHMPSASIREELKQYVTRREDDPVEWVPYPDTPGPVEEGDTEPVPQQQRWLHRARRLQTGEWLSDCSDADHPQSIRLVWIARNHSRFVFVNHQGMRVSELTLDELAARLQAGTLVPDEEHDRPLVDESIDRMVKQVYDQLSWVSTHDEITGLLTRREFERVVEQHLARGVEGRTLVQVALRGLRLLNDTAGYQAGDDVLGRVALMLREHLGEGALARLDGHTFAWLTDADSAEAQTRELIRTIEGMNPEHEGRQYQLSASAGIAPPAATLVTADRWLRGAAQATGSAMDQGGGRIVHYGPDPALEARQEQIAARIAGLDNPGGNPLQLRCQKIIALHGRTTMGTQYEVLISMYDDQGDLITGAEFVRMAERYDRMQAVDRWVVGQMLDWLRGGDTAGAGGSGLSINLSGHSLNDATLLEFIYETLSQQDAPIERLWFEITEAAAIRNLQEVAEFMREMRELGCRFCLGQLGSGPTSYEFMRALPVELVRLDGAFTRHVSGSELDRAMVRSMVDMAHYTGREVIAGLIEDRETLDVLTGLGVDYGQGYVVEKPQLLEQLLS</sequence>
<proteinExistence type="predicted"/>
<dbReference type="InterPro" id="IPR009875">
    <property type="entry name" value="PilZ_domain"/>
</dbReference>
<accession>A0A2U1CWM1</accession>